<name>A0ABQ8JNL5_DERPT</name>
<gene>
    <name evidence="1" type="ORF">DERP_008898</name>
</gene>
<protein>
    <submittedName>
        <fullName evidence="1">Uncharacterized protein</fullName>
    </submittedName>
</protein>
<accession>A0ABQ8JNL5</accession>
<proteinExistence type="predicted"/>
<evidence type="ECO:0000313" key="1">
    <source>
        <dbReference type="EMBL" id="KAH9424050.1"/>
    </source>
</evidence>
<sequence>MNCSFDHYKPSYQKYLKIKLGNKINSNNFDSEKEKIADSGIGNVFRHFVADNDDLARIFEQKKNHTYLFNLDSLRSSAIQIVIFLYLIP</sequence>
<keyword evidence="2" id="KW-1185">Reference proteome</keyword>
<dbReference type="EMBL" id="NJHN03000030">
    <property type="protein sequence ID" value="KAH9424050.1"/>
    <property type="molecule type" value="Genomic_DNA"/>
</dbReference>
<reference evidence="1 2" key="2">
    <citation type="journal article" date="2022" name="Mol. Biol. Evol.">
        <title>Comparative Genomics Reveals Insights into the Divergent Evolution of Astigmatic Mites and Household Pest Adaptations.</title>
        <authorList>
            <person name="Xiong Q."/>
            <person name="Wan A.T."/>
            <person name="Liu X."/>
            <person name="Fung C.S."/>
            <person name="Xiao X."/>
            <person name="Malainual N."/>
            <person name="Hou J."/>
            <person name="Wang L."/>
            <person name="Wang M."/>
            <person name="Yang K.Y."/>
            <person name="Cui Y."/>
            <person name="Leung E.L."/>
            <person name="Nong W."/>
            <person name="Shin S.K."/>
            <person name="Au S.W."/>
            <person name="Jeong K.Y."/>
            <person name="Chew F.T."/>
            <person name="Hui J.H."/>
            <person name="Leung T.F."/>
            <person name="Tungtrongchitr A."/>
            <person name="Zhong N."/>
            <person name="Liu Z."/>
            <person name="Tsui S.K."/>
        </authorList>
    </citation>
    <scope>NUCLEOTIDE SEQUENCE [LARGE SCALE GENOMIC DNA]</scope>
    <source>
        <strain evidence="1">Derp</strain>
    </source>
</reference>
<evidence type="ECO:0000313" key="2">
    <source>
        <dbReference type="Proteomes" id="UP000887458"/>
    </source>
</evidence>
<organism evidence="1 2">
    <name type="scientific">Dermatophagoides pteronyssinus</name>
    <name type="common">European house dust mite</name>
    <dbReference type="NCBI Taxonomy" id="6956"/>
    <lineage>
        <taxon>Eukaryota</taxon>
        <taxon>Metazoa</taxon>
        <taxon>Ecdysozoa</taxon>
        <taxon>Arthropoda</taxon>
        <taxon>Chelicerata</taxon>
        <taxon>Arachnida</taxon>
        <taxon>Acari</taxon>
        <taxon>Acariformes</taxon>
        <taxon>Sarcoptiformes</taxon>
        <taxon>Astigmata</taxon>
        <taxon>Psoroptidia</taxon>
        <taxon>Analgoidea</taxon>
        <taxon>Pyroglyphidae</taxon>
        <taxon>Dermatophagoidinae</taxon>
        <taxon>Dermatophagoides</taxon>
    </lineage>
</organism>
<reference evidence="1 2" key="1">
    <citation type="journal article" date="2018" name="J. Allergy Clin. Immunol.">
        <title>High-quality assembly of Dermatophagoides pteronyssinus genome and transcriptome reveals a wide range of novel allergens.</title>
        <authorList>
            <person name="Liu X.Y."/>
            <person name="Yang K.Y."/>
            <person name="Wang M.Q."/>
            <person name="Kwok J.S."/>
            <person name="Zeng X."/>
            <person name="Yang Z."/>
            <person name="Xiao X.J."/>
            <person name="Lau C.P."/>
            <person name="Li Y."/>
            <person name="Huang Z.M."/>
            <person name="Ba J.G."/>
            <person name="Yim A.K."/>
            <person name="Ouyang C.Y."/>
            <person name="Ngai S.M."/>
            <person name="Chan T.F."/>
            <person name="Leung E.L."/>
            <person name="Liu L."/>
            <person name="Liu Z.G."/>
            <person name="Tsui S.K."/>
        </authorList>
    </citation>
    <scope>NUCLEOTIDE SEQUENCE [LARGE SCALE GENOMIC DNA]</scope>
    <source>
        <strain evidence="1">Derp</strain>
    </source>
</reference>
<dbReference type="Proteomes" id="UP000887458">
    <property type="component" value="Unassembled WGS sequence"/>
</dbReference>
<comment type="caution">
    <text evidence="1">The sequence shown here is derived from an EMBL/GenBank/DDBJ whole genome shotgun (WGS) entry which is preliminary data.</text>
</comment>